<name>A0A7S3I106_9SPIT</name>
<sequence length="126" mass="14885">MKEHLSTMHKSMSKEVIKRLVVSIKRMETDLTFYENNWHLFRSPNLDYVPGLADIEEQLVEQPVPHQQQHTPKYKRMRPMNLSQSGLLLSHSRQPFSSYGVNSNENSTMSGIERRPSQPRRKIYHH</sequence>
<evidence type="ECO:0000313" key="2">
    <source>
        <dbReference type="EMBL" id="CAE0310692.1"/>
    </source>
</evidence>
<dbReference type="AlphaFoldDB" id="A0A7S3I106"/>
<reference evidence="2" key="1">
    <citation type="submission" date="2021-01" db="EMBL/GenBank/DDBJ databases">
        <authorList>
            <person name="Corre E."/>
            <person name="Pelletier E."/>
            <person name="Niang G."/>
            <person name="Scheremetjew M."/>
            <person name="Finn R."/>
            <person name="Kale V."/>
            <person name="Holt S."/>
            <person name="Cochrane G."/>
            <person name="Meng A."/>
            <person name="Brown T."/>
            <person name="Cohen L."/>
        </authorList>
    </citation>
    <scope>NUCLEOTIDE SEQUENCE</scope>
    <source>
        <strain evidence="2">Fehren 1</strain>
    </source>
</reference>
<feature type="compositionally biased region" description="Basic residues" evidence="1">
    <location>
        <begin position="117"/>
        <end position="126"/>
    </location>
</feature>
<feature type="compositionally biased region" description="Polar residues" evidence="1">
    <location>
        <begin position="81"/>
        <end position="110"/>
    </location>
</feature>
<proteinExistence type="predicted"/>
<dbReference type="EMBL" id="HBIE01018196">
    <property type="protein sequence ID" value="CAE0310692.1"/>
    <property type="molecule type" value="Transcribed_RNA"/>
</dbReference>
<protein>
    <submittedName>
        <fullName evidence="2">Uncharacterized protein</fullName>
    </submittedName>
</protein>
<evidence type="ECO:0000256" key="1">
    <source>
        <dbReference type="SAM" id="MobiDB-lite"/>
    </source>
</evidence>
<gene>
    <name evidence="2" type="ORF">FEHR0123_LOCUS5610</name>
</gene>
<feature type="region of interest" description="Disordered" evidence="1">
    <location>
        <begin position="60"/>
        <end position="126"/>
    </location>
</feature>
<organism evidence="2">
    <name type="scientific">Favella ehrenbergii</name>
    <dbReference type="NCBI Taxonomy" id="182087"/>
    <lineage>
        <taxon>Eukaryota</taxon>
        <taxon>Sar</taxon>
        <taxon>Alveolata</taxon>
        <taxon>Ciliophora</taxon>
        <taxon>Intramacronucleata</taxon>
        <taxon>Spirotrichea</taxon>
        <taxon>Choreotrichia</taxon>
        <taxon>Tintinnida</taxon>
        <taxon>Xystonellidae</taxon>
        <taxon>Favella</taxon>
    </lineage>
</organism>
<accession>A0A7S3I106</accession>